<evidence type="ECO:0000313" key="3">
    <source>
        <dbReference type="Proteomes" id="UP000239899"/>
    </source>
</evidence>
<name>A0A2P6TQK9_CHLSO</name>
<feature type="region of interest" description="Disordered" evidence="1">
    <location>
        <begin position="1"/>
        <end position="54"/>
    </location>
</feature>
<dbReference type="Proteomes" id="UP000239899">
    <property type="component" value="Unassembled WGS sequence"/>
</dbReference>
<evidence type="ECO:0000256" key="1">
    <source>
        <dbReference type="SAM" id="MobiDB-lite"/>
    </source>
</evidence>
<comment type="caution">
    <text evidence="2">The sequence shown here is derived from an EMBL/GenBank/DDBJ whole genome shotgun (WGS) entry which is preliminary data.</text>
</comment>
<organism evidence="2 3">
    <name type="scientific">Chlorella sorokiniana</name>
    <name type="common">Freshwater green alga</name>
    <dbReference type="NCBI Taxonomy" id="3076"/>
    <lineage>
        <taxon>Eukaryota</taxon>
        <taxon>Viridiplantae</taxon>
        <taxon>Chlorophyta</taxon>
        <taxon>core chlorophytes</taxon>
        <taxon>Trebouxiophyceae</taxon>
        <taxon>Chlorellales</taxon>
        <taxon>Chlorellaceae</taxon>
        <taxon>Chlorella clade</taxon>
        <taxon>Chlorella</taxon>
    </lineage>
</organism>
<dbReference type="AlphaFoldDB" id="A0A2P6TQK9"/>
<dbReference type="EMBL" id="LHPG02000009">
    <property type="protein sequence ID" value="PRW56321.1"/>
    <property type="molecule type" value="Genomic_DNA"/>
</dbReference>
<sequence>MAGGLESHTDGGDKRCQAMKGDGSQCSRKASEGSEFCFQHGGEKGGKTKAKGKK</sequence>
<gene>
    <name evidence="2" type="ORF">C2E21_5303</name>
</gene>
<feature type="compositionally biased region" description="Basic and acidic residues" evidence="1">
    <location>
        <begin position="7"/>
        <end position="16"/>
    </location>
</feature>
<proteinExistence type="predicted"/>
<accession>A0A2P6TQK9</accession>
<protein>
    <submittedName>
        <fullName evidence="2">Gas vesicle synthesis family</fullName>
    </submittedName>
</protein>
<keyword evidence="3" id="KW-1185">Reference proteome</keyword>
<reference evidence="2 3" key="1">
    <citation type="journal article" date="2018" name="Plant J.">
        <title>Genome sequences of Chlorella sorokiniana UTEX 1602 and Micractinium conductrix SAG 241.80: implications to maltose excretion by a green alga.</title>
        <authorList>
            <person name="Arriola M.B."/>
            <person name="Velmurugan N."/>
            <person name="Zhang Y."/>
            <person name="Plunkett M.H."/>
            <person name="Hondzo H."/>
            <person name="Barney B.M."/>
        </authorList>
    </citation>
    <scope>NUCLEOTIDE SEQUENCE [LARGE SCALE GENOMIC DNA]</scope>
    <source>
        <strain evidence="3">UTEX 1602</strain>
    </source>
</reference>
<evidence type="ECO:0000313" key="2">
    <source>
        <dbReference type="EMBL" id="PRW56321.1"/>
    </source>
</evidence>